<keyword evidence="11" id="KW-0677">Repeat</keyword>
<evidence type="ECO:0000256" key="22">
    <source>
        <dbReference type="ARBA" id="ARBA00033317"/>
    </source>
</evidence>
<dbReference type="GO" id="GO:0005634">
    <property type="term" value="C:nucleus"/>
    <property type="evidence" value="ECO:0007669"/>
    <property type="project" value="UniProtKB-SubCell"/>
</dbReference>
<evidence type="ECO:0000256" key="11">
    <source>
        <dbReference type="ARBA" id="ARBA00022737"/>
    </source>
</evidence>
<evidence type="ECO:0000256" key="7">
    <source>
        <dbReference type="ARBA" id="ARBA00022490"/>
    </source>
</evidence>
<evidence type="ECO:0000313" key="26">
    <source>
        <dbReference type="EMBL" id="OQO12421.1"/>
    </source>
</evidence>
<dbReference type="Proteomes" id="UP000192596">
    <property type="component" value="Unassembled WGS sequence"/>
</dbReference>
<evidence type="ECO:0000256" key="10">
    <source>
        <dbReference type="ARBA" id="ARBA00022723"/>
    </source>
</evidence>
<dbReference type="Pfam" id="PF13855">
    <property type="entry name" value="LRR_8"/>
    <property type="match status" value="1"/>
</dbReference>
<dbReference type="OrthoDB" id="428734at2759"/>
<comment type="catalytic activity">
    <reaction evidence="1">
        <text>Exonucleolytic cleavage of poly(A) to 5'-AMP.</text>
        <dbReference type="EC" id="3.1.13.4"/>
    </reaction>
</comment>
<dbReference type="CDD" id="cd09097">
    <property type="entry name" value="Deadenylase_CCR4"/>
    <property type="match status" value="1"/>
</dbReference>
<dbReference type="EMBL" id="NAJO01000005">
    <property type="protein sequence ID" value="OQO12421.1"/>
    <property type="molecule type" value="Genomic_DNA"/>
</dbReference>
<dbReference type="GO" id="GO:0003723">
    <property type="term" value="F:RNA binding"/>
    <property type="evidence" value="ECO:0007669"/>
    <property type="project" value="UniProtKB-KW"/>
</dbReference>
<keyword evidence="12" id="KW-0378">Hydrolase</keyword>
<feature type="compositionally biased region" description="Polar residues" evidence="24">
    <location>
        <begin position="35"/>
        <end position="61"/>
    </location>
</feature>
<feature type="region of interest" description="Disordered" evidence="24">
    <location>
        <begin position="18"/>
        <end position="168"/>
    </location>
</feature>
<evidence type="ECO:0000256" key="3">
    <source>
        <dbReference type="ARBA" id="ARBA00004123"/>
    </source>
</evidence>
<comment type="cofactor">
    <cofactor evidence="2">
        <name>Mg(2+)</name>
        <dbReference type="ChEBI" id="CHEBI:18420"/>
    </cofactor>
</comment>
<feature type="region of interest" description="Disordered" evidence="24">
    <location>
        <begin position="748"/>
        <end position="770"/>
    </location>
</feature>
<comment type="caution">
    <text evidence="26">The sequence shown here is derived from an EMBL/GenBank/DDBJ whole genome shotgun (WGS) entry which is preliminary data.</text>
</comment>
<evidence type="ECO:0000256" key="17">
    <source>
        <dbReference type="ARBA" id="ARBA00023163"/>
    </source>
</evidence>
<dbReference type="InterPro" id="IPR003591">
    <property type="entry name" value="Leu-rich_rpt_typical-subtyp"/>
</dbReference>
<comment type="subcellular location">
    <subcellularLocation>
        <location evidence="4">Cytoplasm</location>
    </subcellularLocation>
    <subcellularLocation>
        <location evidence="3">Nucleus</location>
    </subcellularLocation>
</comment>
<dbReference type="AlphaFoldDB" id="A0A1V8TMD4"/>
<evidence type="ECO:0000256" key="13">
    <source>
        <dbReference type="ARBA" id="ARBA00022839"/>
    </source>
</evidence>
<proteinExistence type="inferred from homology"/>
<accession>A0A1V8TMD4</accession>
<dbReference type="PANTHER" id="PTHR12121">
    <property type="entry name" value="CARBON CATABOLITE REPRESSOR PROTEIN 4"/>
    <property type="match status" value="1"/>
</dbReference>
<dbReference type="Pfam" id="PF03372">
    <property type="entry name" value="Exo_endo_phos"/>
    <property type="match status" value="1"/>
</dbReference>
<evidence type="ECO:0000256" key="19">
    <source>
        <dbReference type="ARBA" id="ARBA00023475"/>
    </source>
</evidence>
<feature type="compositionally biased region" description="Basic and acidic residues" evidence="24">
    <location>
        <begin position="211"/>
        <end position="225"/>
    </location>
</feature>
<feature type="compositionally biased region" description="Low complexity" evidence="24">
    <location>
        <begin position="18"/>
        <end position="34"/>
    </location>
</feature>
<dbReference type="FunFam" id="3.60.10.10:FF:000037">
    <property type="entry name" value="Glucose-repressible alcohol dehydrogenase transcriptional effector"/>
    <property type="match status" value="1"/>
</dbReference>
<dbReference type="SMART" id="SM00369">
    <property type="entry name" value="LRR_TYP"/>
    <property type="match status" value="2"/>
</dbReference>
<evidence type="ECO:0000313" key="27">
    <source>
        <dbReference type="Proteomes" id="UP000192596"/>
    </source>
</evidence>
<dbReference type="SUPFAM" id="SSF52058">
    <property type="entry name" value="L domain-like"/>
    <property type="match status" value="1"/>
</dbReference>
<sequence length="770" mass="87156">MADGYNRFNSGGQFYYQPQQQQHHSQRTLQQSHRNGSPISSSRGLFQPNADTPSPNRSPGTHSPAYNMFNHGNHRQNHGLLNGGSHQSYQPQINLAKQYQSHGAGHTSHHMNNHHGDHNGIGGSANTYSNHQHNSSLSTLSNATPHFTPAHLQNGSTSNAGVLSKPHGDHWNEQIREYEKLKHSGEKAHYYARTTPHVSRVPGSSGNGANDRGEEEGRERRRAADEPEEENVWQAIDFGGQGLKCMAGSLFKYNFLKKIYFNHNKLSYLPVQIGEMRSLTVLDLSFNELYELPPEIGMLTKLKRLLLFENKLSDLPYEVGSLHQLDFLGIEGNPMRNDYVERIADHGTKEFVKFMREQAEPPAPPQPREWHYLGDEAEPADVEKFRVMSWNVLCDRGATQTQYGYAALDSLTWDRRRGAILDEIRTRDADIVALQEVDIESYDEFFRPNLAAEDYKGVFWPKNRAQTMMEKEAVRVDGCATFFKNSKYILLAKEVIVFRKEAIARADMKGSHDIYNRVMNKDHIAVVIFLENRQTGSRLMVVNVHLAWEPYLADVKVIQTAILLEQLKKLADNYAKHPPCTDKEVFRYAAQDTVDGADSIRPEHLPSVKYDDALSLPIVICSDLNSTKDSGVHELVSQGSLASTHKEIEGYSYGDLTRNGMSHPFSLKSSYSEIGELPFTNYTPDFKEVIDYIWFATNALQVTGLLGEVDPEYLKRVPGFPNFHFPSDHLALMVEFAVKGRRERKVVEADFGNGNNGRRDGRDRGREGSR</sequence>
<evidence type="ECO:0000256" key="8">
    <source>
        <dbReference type="ARBA" id="ARBA00022614"/>
    </source>
</evidence>
<dbReference type="GO" id="GO:0046872">
    <property type="term" value="F:metal ion binding"/>
    <property type="evidence" value="ECO:0007669"/>
    <property type="project" value="UniProtKB-KW"/>
</dbReference>
<evidence type="ECO:0000256" key="24">
    <source>
        <dbReference type="SAM" id="MobiDB-lite"/>
    </source>
</evidence>
<keyword evidence="16" id="KW-0805">Transcription regulation</keyword>
<dbReference type="InterPro" id="IPR001611">
    <property type="entry name" value="Leu-rich_rpt"/>
</dbReference>
<dbReference type="Gene3D" id="3.80.10.10">
    <property type="entry name" value="Ribonuclease Inhibitor"/>
    <property type="match status" value="1"/>
</dbReference>
<comment type="function">
    <text evidence="23">Acts as a catalytic component of the CCR4-NOT core complex, which in the nucleus seems to be a general transcription factor, and in the cytoplasm the major mRNA deadenylase involved in mRNA turnover. Ccr4 has 3'-5' RNase activity with a strong preference for polyadenylated substrates and also low exonuclease activity towards single-stranded DNA.</text>
</comment>
<dbReference type="InterPro" id="IPR036691">
    <property type="entry name" value="Endo/exonu/phosph_ase_sf"/>
</dbReference>
<reference evidence="27" key="1">
    <citation type="submission" date="2017-03" db="EMBL/GenBank/DDBJ databases">
        <title>Genomes of endolithic fungi from Antarctica.</title>
        <authorList>
            <person name="Coleine C."/>
            <person name="Masonjones S."/>
            <person name="Stajich J.E."/>
        </authorList>
    </citation>
    <scope>NUCLEOTIDE SEQUENCE [LARGE SCALE GENOMIC DNA]</scope>
    <source>
        <strain evidence="27">CCFEE 5527</strain>
    </source>
</reference>
<dbReference type="Gene3D" id="3.60.10.10">
    <property type="entry name" value="Endonuclease/exonuclease/phosphatase"/>
    <property type="match status" value="1"/>
</dbReference>
<evidence type="ECO:0000256" key="21">
    <source>
        <dbReference type="ARBA" id="ARBA00031469"/>
    </source>
</evidence>
<dbReference type="GO" id="GO:0004535">
    <property type="term" value="F:poly(A)-specific ribonuclease activity"/>
    <property type="evidence" value="ECO:0007669"/>
    <property type="project" value="UniProtKB-EC"/>
</dbReference>
<dbReference type="EC" id="3.1.13.4" evidence="6"/>
<keyword evidence="17" id="KW-0804">Transcription</keyword>
<dbReference type="InterPro" id="IPR005135">
    <property type="entry name" value="Endo/exonuclease/phosphatase"/>
</dbReference>
<evidence type="ECO:0000256" key="2">
    <source>
        <dbReference type="ARBA" id="ARBA00001946"/>
    </source>
</evidence>
<evidence type="ECO:0000256" key="5">
    <source>
        <dbReference type="ARBA" id="ARBA00010774"/>
    </source>
</evidence>
<dbReference type="PANTHER" id="PTHR12121:SF100">
    <property type="entry name" value="POLY(A)-SPECIFIC RIBONUCLEASE"/>
    <property type="match status" value="1"/>
</dbReference>
<dbReference type="InterPro" id="IPR032675">
    <property type="entry name" value="LRR_dom_sf"/>
</dbReference>
<keyword evidence="13" id="KW-0269">Exonuclease</keyword>
<keyword evidence="14" id="KW-0460">Magnesium</keyword>
<evidence type="ECO:0000256" key="4">
    <source>
        <dbReference type="ARBA" id="ARBA00004496"/>
    </source>
</evidence>
<dbReference type="FunCoup" id="A0A1V8TMD4">
    <property type="interactions" value="830"/>
</dbReference>
<dbReference type="PROSITE" id="PS51450">
    <property type="entry name" value="LRR"/>
    <property type="match status" value="1"/>
</dbReference>
<evidence type="ECO:0000256" key="1">
    <source>
        <dbReference type="ARBA" id="ARBA00001663"/>
    </source>
</evidence>
<evidence type="ECO:0000256" key="16">
    <source>
        <dbReference type="ARBA" id="ARBA00023015"/>
    </source>
</evidence>
<dbReference type="SUPFAM" id="SSF56219">
    <property type="entry name" value="DNase I-like"/>
    <property type="match status" value="1"/>
</dbReference>
<keyword evidence="15" id="KW-0694">RNA-binding</keyword>
<feature type="region of interest" description="Disordered" evidence="24">
    <location>
        <begin position="192"/>
        <end position="229"/>
    </location>
</feature>
<evidence type="ECO:0000259" key="25">
    <source>
        <dbReference type="Pfam" id="PF03372"/>
    </source>
</evidence>
<feature type="compositionally biased region" description="Basic and acidic residues" evidence="24">
    <location>
        <begin position="757"/>
        <end position="770"/>
    </location>
</feature>
<feature type="compositionally biased region" description="Polar residues" evidence="24">
    <location>
        <begin position="84"/>
        <end position="101"/>
    </location>
</feature>
<comment type="similarity">
    <text evidence="5">Belongs to the CCR4/nocturin family.</text>
</comment>
<keyword evidence="8" id="KW-0433">Leucine-rich repeat</keyword>
<keyword evidence="18" id="KW-0539">Nucleus</keyword>
<keyword evidence="7" id="KW-0963">Cytoplasm</keyword>
<feature type="domain" description="Endonuclease/exonuclease/phosphatase" evidence="25">
    <location>
        <begin position="388"/>
        <end position="488"/>
    </location>
</feature>
<evidence type="ECO:0000256" key="20">
    <source>
        <dbReference type="ARBA" id="ARBA00030493"/>
    </source>
</evidence>
<evidence type="ECO:0000256" key="15">
    <source>
        <dbReference type="ARBA" id="ARBA00022884"/>
    </source>
</evidence>
<name>A0A1V8TMD4_9PEZI</name>
<keyword evidence="10" id="KW-0479">Metal-binding</keyword>
<evidence type="ECO:0000256" key="18">
    <source>
        <dbReference type="ARBA" id="ARBA00023242"/>
    </source>
</evidence>
<organism evidence="26 27">
    <name type="scientific">Cryoendolithus antarcticus</name>
    <dbReference type="NCBI Taxonomy" id="1507870"/>
    <lineage>
        <taxon>Eukaryota</taxon>
        <taxon>Fungi</taxon>
        <taxon>Dikarya</taxon>
        <taxon>Ascomycota</taxon>
        <taxon>Pezizomycotina</taxon>
        <taxon>Dothideomycetes</taxon>
        <taxon>Dothideomycetidae</taxon>
        <taxon>Cladosporiales</taxon>
        <taxon>Cladosporiaceae</taxon>
        <taxon>Cryoendolithus</taxon>
    </lineage>
</organism>
<dbReference type="InterPro" id="IPR050410">
    <property type="entry name" value="CCR4/nocturin_mRNA_transcr"/>
</dbReference>
<keyword evidence="9" id="KW-0540">Nuclease</keyword>
<dbReference type="GO" id="GO:0005737">
    <property type="term" value="C:cytoplasm"/>
    <property type="evidence" value="ECO:0007669"/>
    <property type="project" value="UniProtKB-SubCell"/>
</dbReference>
<evidence type="ECO:0000256" key="6">
    <source>
        <dbReference type="ARBA" id="ARBA00012161"/>
    </source>
</evidence>
<evidence type="ECO:0000256" key="23">
    <source>
        <dbReference type="ARBA" id="ARBA00045495"/>
    </source>
</evidence>
<feature type="compositionally biased region" description="Polar residues" evidence="24">
    <location>
        <begin position="124"/>
        <end position="161"/>
    </location>
</feature>
<evidence type="ECO:0000256" key="12">
    <source>
        <dbReference type="ARBA" id="ARBA00022801"/>
    </source>
</evidence>
<dbReference type="STRING" id="1507870.A0A1V8TMD4"/>
<gene>
    <name evidence="26" type="ORF">B0A48_03063</name>
</gene>
<evidence type="ECO:0000256" key="9">
    <source>
        <dbReference type="ARBA" id="ARBA00022722"/>
    </source>
</evidence>
<keyword evidence="27" id="KW-1185">Reference proteome</keyword>
<protein>
    <recommendedName>
        <fullName evidence="19">CCR4-Not complex 3'-5'-exoribonuclease subunit Ccr4</fullName>
        <ecNumber evidence="6">3.1.13.4</ecNumber>
    </recommendedName>
    <alternativeName>
        <fullName evidence="20">Carbon catabolite repressor protein 4</fullName>
    </alternativeName>
    <alternativeName>
        <fullName evidence="21">Cytoplasmic deadenylase</fullName>
    </alternativeName>
    <alternativeName>
        <fullName evidence="22">Glucose-repressible alcohol dehydrogenase transcriptional effector</fullName>
    </alternativeName>
</protein>
<dbReference type="InParanoid" id="A0A1V8TMD4"/>
<evidence type="ECO:0000256" key="14">
    <source>
        <dbReference type="ARBA" id="ARBA00022842"/>
    </source>
</evidence>